<accession>A0ABW7YJY8</accession>
<dbReference type="RefSeq" id="WP_397078202.1">
    <property type="nucleotide sequence ID" value="NZ_JBITGY010000001.1"/>
</dbReference>
<dbReference type="PANTHER" id="PTHR43680">
    <property type="entry name" value="NITRATE REDUCTASE MOLYBDENUM COFACTOR ASSEMBLY CHAPERONE"/>
    <property type="match status" value="1"/>
</dbReference>
<dbReference type="EMBL" id="JBITGY010000001">
    <property type="protein sequence ID" value="MFI6496216.1"/>
    <property type="molecule type" value="Genomic_DNA"/>
</dbReference>
<dbReference type="SUPFAM" id="SSF89155">
    <property type="entry name" value="TorD-like"/>
    <property type="match status" value="1"/>
</dbReference>
<dbReference type="InterPro" id="IPR003765">
    <property type="entry name" value="NO3_reductase_chaperone_NarJ"/>
</dbReference>
<proteinExistence type="predicted"/>
<gene>
    <name evidence="2" type="primary">narJ</name>
    <name evidence="2" type="ORF">ACIBG2_02475</name>
</gene>
<name>A0ABW7YJY8_9ACTN</name>
<dbReference type="Proteomes" id="UP001612741">
    <property type="component" value="Unassembled WGS sequence"/>
</dbReference>
<dbReference type="Gene3D" id="1.10.3480.10">
    <property type="entry name" value="TorD-like"/>
    <property type="match status" value="1"/>
</dbReference>
<organism evidence="2 3">
    <name type="scientific">Nonomuraea typhae</name>
    <dbReference type="NCBI Taxonomy" id="2603600"/>
    <lineage>
        <taxon>Bacteria</taxon>
        <taxon>Bacillati</taxon>
        <taxon>Actinomycetota</taxon>
        <taxon>Actinomycetes</taxon>
        <taxon>Streptosporangiales</taxon>
        <taxon>Streptosporangiaceae</taxon>
        <taxon>Nonomuraea</taxon>
    </lineage>
</organism>
<sequence>MIIHQAASLLLCYPGDDWPDRRTLVEQALHGIPGDAAARLRRFCAQTAATAPLELARTYVATFDRSNRRTLHMTYYTDGDTRRRGMSLARLKSLYRTYGWLPDAAELPDFLPLMLEFAARCPEPGTDLLQAHRPGIDVLCAALTKYGGPYADVLPAVAAGLGDPTSAQRRLARAITAGGPPTETVGVEALGAYR</sequence>
<keyword evidence="1" id="KW-0534">Nitrate assimilation</keyword>
<dbReference type="PANTHER" id="PTHR43680:SF2">
    <property type="entry name" value="NITRATE REDUCTASE MOLYBDENUM COFACTOR ASSEMBLY CHAPERONE NARJ"/>
    <property type="match status" value="1"/>
</dbReference>
<evidence type="ECO:0000313" key="3">
    <source>
        <dbReference type="Proteomes" id="UP001612741"/>
    </source>
</evidence>
<dbReference type="InterPro" id="IPR036411">
    <property type="entry name" value="TorD-like_sf"/>
</dbReference>
<reference evidence="2 3" key="1">
    <citation type="submission" date="2024-10" db="EMBL/GenBank/DDBJ databases">
        <title>The Natural Products Discovery Center: Release of the First 8490 Sequenced Strains for Exploring Actinobacteria Biosynthetic Diversity.</title>
        <authorList>
            <person name="Kalkreuter E."/>
            <person name="Kautsar S.A."/>
            <person name="Yang D."/>
            <person name="Bader C.D."/>
            <person name="Teijaro C.N."/>
            <person name="Fluegel L."/>
            <person name="Davis C.M."/>
            <person name="Simpson J.R."/>
            <person name="Lauterbach L."/>
            <person name="Steele A.D."/>
            <person name="Gui C."/>
            <person name="Meng S."/>
            <person name="Li G."/>
            <person name="Viehrig K."/>
            <person name="Ye F."/>
            <person name="Su P."/>
            <person name="Kiefer A.F."/>
            <person name="Nichols A."/>
            <person name="Cepeda A.J."/>
            <person name="Yan W."/>
            <person name="Fan B."/>
            <person name="Jiang Y."/>
            <person name="Adhikari A."/>
            <person name="Zheng C.-J."/>
            <person name="Schuster L."/>
            <person name="Cowan T.M."/>
            <person name="Smanski M.J."/>
            <person name="Chevrette M.G."/>
            <person name="De Carvalho L.P.S."/>
            <person name="Shen B."/>
        </authorList>
    </citation>
    <scope>NUCLEOTIDE SEQUENCE [LARGE SCALE GENOMIC DNA]</scope>
    <source>
        <strain evidence="2 3">NPDC050545</strain>
    </source>
</reference>
<evidence type="ECO:0000256" key="1">
    <source>
        <dbReference type="ARBA" id="ARBA00023063"/>
    </source>
</evidence>
<protein>
    <submittedName>
        <fullName evidence="2">Nitrate reductase molybdenum cofactor assembly chaperone</fullName>
    </submittedName>
</protein>
<keyword evidence="3" id="KW-1185">Reference proteome</keyword>
<dbReference type="Pfam" id="PF02613">
    <property type="entry name" value="Nitrate_red_del"/>
    <property type="match status" value="1"/>
</dbReference>
<comment type="caution">
    <text evidence="2">The sequence shown here is derived from an EMBL/GenBank/DDBJ whole genome shotgun (WGS) entry which is preliminary data.</text>
</comment>
<dbReference type="InterPro" id="IPR020945">
    <property type="entry name" value="DMSO/NO3_reduct_chaperone"/>
</dbReference>
<dbReference type="NCBIfam" id="TIGR00684">
    <property type="entry name" value="narJ"/>
    <property type="match status" value="1"/>
</dbReference>
<evidence type="ECO:0000313" key="2">
    <source>
        <dbReference type="EMBL" id="MFI6496216.1"/>
    </source>
</evidence>